<dbReference type="EMBL" id="JBHUIJ010000002">
    <property type="protein sequence ID" value="MFD2235853.1"/>
    <property type="molecule type" value="Genomic_DNA"/>
</dbReference>
<evidence type="ECO:0000256" key="1">
    <source>
        <dbReference type="SAM" id="Phobius"/>
    </source>
</evidence>
<evidence type="ECO:0000313" key="3">
    <source>
        <dbReference type="Proteomes" id="UP001597371"/>
    </source>
</evidence>
<evidence type="ECO:0000313" key="2">
    <source>
        <dbReference type="EMBL" id="MFD2235853.1"/>
    </source>
</evidence>
<dbReference type="RefSeq" id="WP_209740502.1">
    <property type="nucleotide sequence ID" value="NZ_CP072611.1"/>
</dbReference>
<name>A0ABW5CIF6_9HYPH</name>
<feature type="transmembrane region" description="Helical" evidence="1">
    <location>
        <begin position="54"/>
        <end position="78"/>
    </location>
</feature>
<keyword evidence="1" id="KW-1133">Transmembrane helix</keyword>
<organism evidence="2 3">
    <name type="scientific">Aureimonas populi</name>
    <dbReference type="NCBI Taxonomy" id="1701758"/>
    <lineage>
        <taxon>Bacteria</taxon>
        <taxon>Pseudomonadati</taxon>
        <taxon>Pseudomonadota</taxon>
        <taxon>Alphaproteobacteria</taxon>
        <taxon>Hyphomicrobiales</taxon>
        <taxon>Aurantimonadaceae</taxon>
        <taxon>Aureimonas</taxon>
    </lineage>
</organism>
<dbReference type="Pfam" id="PF07330">
    <property type="entry name" value="DUF1467"/>
    <property type="match status" value="1"/>
</dbReference>
<protein>
    <submittedName>
        <fullName evidence="2">DUF1467 family protein</fullName>
    </submittedName>
</protein>
<reference evidence="3" key="1">
    <citation type="journal article" date="2019" name="Int. J. Syst. Evol. Microbiol.">
        <title>The Global Catalogue of Microorganisms (GCM) 10K type strain sequencing project: providing services to taxonomists for standard genome sequencing and annotation.</title>
        <authorList>
            <consortium name="The Broad Institute Genomics Platform"/>
            <consortium name="The Broad Institute Genome Sequencing Center for Infectious Disease"/>
            <person name="Wu L."/>
            <person name="Ma J."/>
        </authorList>
    </citation>
    <scope>NUCLEOTIDE SEQUENCE [LARGE SCALE GENOMIC DNA]</scope>
    <source>
        <strain evidence="3">ZS-35-S2</strain>
    </source>
</reference>
<dbReference type="InterPro" id="IPR009935">
    <property type="entry name" value="DUF1467"/>
</dbReference>
<sequence>MGVVSALAIYFVIWWTVLFAILPMGVRSQAETGDIVPGTVHSAPAAPALGRKALLTTLISALVFGAFYASTQIFGFGLDDLPRIIPGT</sequence>
<keyword evidence="1" id="KW-0472">Membrane</keyword>
<keyword evidence="3" id="KW-1185">Reference proteome</keyword>
<accession>A0ABW5CIF6</accession>
<keyword evidence="1" id="KW-0812">Transmembrane</keyword>
<dbReference type="Proteomes" id="UP001597371">
    <property type="component" value="Unassembled WGS sequence"/>
</dbReference>
<proteinExistence type="predicted"/>
<gene>
    <name evidence="2" type="ORF">ACFSKQ_00040</name>
</gene>
<comment type="caution">
    <text evidence="2">The sequence shown here is derived from an EMBL/GenBank/DDBJ whole genome shotgun (WGS) entry which is preliminary data.</text>
</comment>